<dbReference type="SUPFAM" id="SSF55347">
    <property type="entry name" value="Glyceraldehyde-3-phosphate dehydrogenase-like, C-terminal domain"/>
    <property type="match status" value="1"/>
</dbReference>
<dbReference type="SUPFAM" id="SSF51735">
    <property type="entry name" value="NAD(P)-binding Rossmann-fold domains"/>
    <property type="match status" value="1"/>
</dbReference>
<feature type="domain" description="Semialdehyde dehydrogenase NAD-binding" evidence="2">
    <location>
        <begin position="17"/>
        <end position="139"/>
    </location>
</feature>
<evidence type="ECO:0000313" key="4">
    <source>
        <dbReference type="Proteomes" id="UP001320209"/>
    </source>
</evidence>
<evidence type="ECO:0000256" key="1">
    <source>
        <dbReference type="ARBA" id="ARBA00010584"/>
    </source>
</evidence>
<dbReference type="InterPro" id="IPR036291">
    <property type="entry name" value="NAD(P)-bd_dom_sf"/>
</dbReference>
<organism evidence="3 4">
    <name type="scientific">Candidatus Hydrogenosomobacter endosymbioticus</name>
    <dbReference type="NCBI Taxonomy" id="2558174"/>
    <lineage>
        <taxon>Bacteria</taxon>
        <taxon>Pseudomonadati</taxon>
        <taxon>Pseudomonadota</taxon>
        <taxon>Alphaproteobacteria</taxon>
        <taxon>Holosporales</taxon>
        <taxon>Holosporaceae</taxon>
        <taxon>Candidatus Hydrogenosomobacter</taxon>
    </lineage>
</organism>
<dbReference type="InterPro" id="IPR000534">
    <property type="entry name" value="Semialdehyde_DH_NAD-bd"/>
</dbReference>
<dbReference type="EMBL" id="AP025225">
    <property type="protein sequence ID" value="BDB95934.1"/>
    <property type="molecule type" value="Genomic_DNA"/>
</dbReference>
<evidence type="ECO:0000259" key="2">
    <source>
        <dbReference type="SMART" id="SM00859"/>
    </source>
</evidence>
<reference evidence="3" key="1">
    <citation type="submission" date="2021-10" db="EMBL/GenBank/DDBJ databases">
        <title>Genome Sequence of The Candidatus Hydrogeosomobacter endosymbioticus, an Intracellular Bacterial Symbiont of the Anaerobic Ciliate GW7.</title>
        <authorList>
            <person name="Shiohama Y."/>
            <person name="Shinzato N."/>
        </authorList>
    </citation>
    <scope>NUCLEOTIDE SEQUENCE [LARGE SCALE GENOMIC DNA]</scope>
    <source>
        <strain evidence="3">200920</strain>
    </source>
</reference>
<dbReference type="Proteomes" id="UP001320209">
    <property type="component" value="Chromosome"/>
</dbReference>
<dbReference type="SMART" id="SM00859">
    <property type="entry name" value="Semialdhyde_dh"/>
    <property type="match status" value="1"/>
</dbReference>
<dbReference type="Pfam" id="PF02774">
    <property type="entry name" value="Semialdhyde_dhC"/>
    <property type="match status" value="1"/>
</dbReference>
<dbReference type="Pfam" id="PF01118">
    <property type="entry name" value="Semialdhyde_dh"/>
    <property type="match status" value="1"/>
</dbReference>
<dbReference type="InterPro" id="IPR012280">
    <property type="entry name" value="Semialdhyde_DH_dimer_dom"/>
</dbReference>
<accession>A0ABN6L2I6</accession>
<evidence type="ECO:0000313" key="3">
    <source>
        <dbReference type="EMBL" id="BDB95934.1"/>
    </source>
</evidence>
<dbReference type="PANTHER" id="PTHR46278">
    <property type="entry name" value="DEHYDROGENASE, PUTATIVE-RELATED"/>
    <property type="match status" value="1"/>
</dbReference>
<proteinExistence type="inferred from homology"/>
<dbReference type="PANTHER" id="PTHR46278:SF2">
    <property type="entry name" value="ASPARTATE-SEMIALDEHYDE DEHYDROGENASE"/>
    <property type="match status" value="1"/>
</dbReference>
<protein>
    <submittedName>
        <fullName evidence="3">Aspartate-semialdehyde dehydrogenase</fullName>
    </submittedName>
</protein>
<keyword evidence="4" id="KW-1185">Reference proteome</keyword>
<dbReference type="PIRSF" id="PIRSF000148">
    <property type="entry name" value="ASA_dh"/>
    <property type="match status" value="1"/>
</dbReference>
<dbReference type="Gene3D" id="3.40.50.720">
    <property type="entry name" value="NAD(P)-binding Rossmann-like Domain"/>
    <property type="match status" value="1"/>
</dbReference>
<name>A0ABN6L2I6_9PROT</name>
<gene>
    <name evidence="3" type="primary">asd</name>
    <name evidence="3" type="ORF">HYD_0670</name>
</gene>
<dbReference type="NCBIfam" id="NF011456">
    <property type="entry name" value="PRK14874.1"/>
    <property type="match status" value="1"/>
</dbReference>
<dbReference type="Gene3D" id="3.30.360.10">
    <property type="entry name" value="Dihydrodipicolinate Reductase, domain 2"/>
    <property type="match status" value="1"/>
</dbReference>
<sequence length="361" mass="39264">MCEIRSLCEDMRRACPDIMVVGATGNVGRCVVQILLEKNVPKEKIHLIASDLSHGRRITVLGKEFIVHGVGNTDLFCKSGIFMFATESDVSKSIIEKALSSGDSEGARQFFLDSSSEYRMRDDVMLALAPINGRLITLAQKIYSHANCIASPLSLVLNPLAQIGIKNVFLSTYQSVSGAGKEAMDELFENARAELDEKSYESKQFSRPIAFNVIPQIGSVGADGETGEENKIRTEVRKILANDIEINAASVRVPVAVGHSFSAWIKFSEKVSKSEIISLLSSAPFVNVTSSDGNSFLTPKEVVGTDEVHVGRIFSSSYKSVREKAGSVFHFWSSSDNLRRGAATDICETAITLIGAMTSPR</sequence>
<dbReference type="RefSeq" id="WP_236865187.1">
    <property type="nucleotide sequence ID" value="NZ_AP025225.1"/>
</dbReference>
<comment type="similarity">
    <text evidence="1">Belongs to the aspartate-semialdehyde dehydrogenase family.</text>
</comment>